<reference evidence="5" key="2">
    <citation type="journal article" date="2019" name="Int. J. Syst. Evol. Microbiol.">
        <title>The Global Catalogue of Microorganisms (GCM) 10K type strain sequencing project: providing services to taxonomists for standard genome sequencing and annotation.</title>
        <authorList>
            <consortium name="The Broad Institute Genomics Platform"/>
            <consortium name="The Broad Institute Genome Sequencing Center for Infectious Disease"/>
            <person name="Wu L."/>
            <person name="Ma J."/>
        </authorList>
    </citation>
    <scope>NUCLEOTIDE SEQUENCE [LARGE SCALE GENOMIC DNA]</scope>
    <source>
        <strain evidence="5">CGMCC 1.15931</strain>
    </source>
</reference>
<reference evidence="2" key="1">
    <citation type="journal article" date="2014" name="Int. J. Syst. Evol. Microbiol.">
        <title>Complete genome of a new Firmicutes species belonging to the dominant human colonic microbiota ('Ruminococcus bicirculans') reveals two chromosomes and a selective capacity to utilize plant glucans.</title>
        <authorList>
            <consortium name="NISC Comparative Sequencing Program"/>
            <person name="Wegmann U."/>
            <person name="Louis P."/>
            <person name="Goesmann A."/>
            <person name="Henrissat B."/>
            <person name="Duncan S.H."/>
            <person name="Flint H.J."/>
        </authorList>
    </citation>
    <scope>NUCLEOTIDE SEQUENCE</scope>
    <source>
        <strain evidence="2">CGMCC 1.15931</strain>
    </source>
</reference>
<evidence type="ECO:0000313" key="3">
    <source>
        <dbReference type="EMBL" id="MTV55901.1"/>
    </source>
</evidence>
<reference evidence="2" key="4">
    <citation type="submission" date="2024-05" db="EMBL/GenBank/DDBJ databases">
        <authorList>
            <person name="Sun Q."/>
            <person name="Zhou Y."/>
        </authorList>
    </citation>
    <scope>NUCLEOTIDE SEQUENCE</scope>
    <source>
        <strain evidence="2">CGMCC 1.15931</strain>
    </source>
</reference>
<keyword evidence="5" id="KW-1185">Reference proteome</keyword>
<dbReference type="EMBL" id="BMKG01000012">
    <property type="protein sequence ID" value="GGC07427.1"/>
    <property type="molecule type" value="Genomic_DNA"/>
</dbReference>
<proteinExistence type="predicted"/>
<evidence type="ECO:0000313" key="2">
    <source>
        <dbReference type="EMBL" id="GGC07427.1"/>
    </source>
</evidence>
<reference evidence="3 4" key="3">
    <citation type="submission" date="2019-11" db="EMBL/GenBank/DDBJ databases">
        <title>Type strains purchased from KCTC, JCM and DSMZ.</title>
        <authorList>
            <person name="Lu H."/>
        </authorList>
    </citation>
    <scope>NUCLEOTIDE SEQUENCE [LARGE SCALE GENOMIC DNA]</scope>
    <source>
        <strain evidence="3 4">KCTC 52429</strain>
    </source>
</reference>
<dbReference type="Proteomes" id="UP000622638">
    <property type="component" value="Unassembled WGS sequence"/>
</dbReference>
<dbReference type="RefSeq" id="WP_155473155.1">
    <property type="nucleotide sequence ID" value="NZ_BMKG01000012.1"/>
</dbReference>
<feature type="domain" description="Immunity MXAN-0049 protein" evidence="1">
    <location>
        <begin position="53"/>
        <end position="200"/>
    </location>
</feature>
<comment type="caution">
    <text evidence="3">The sequence shown here is derived from an EMBL/GenBank/DDBJ whole genome shotgun (WGS) entry which is preliminary data.</text>
</comment>
<evidence type="ECO:0000259" key="1">
    <source>
        <dbReference type="Pfam" id="PF07791"/>
    </source>
</evidence>
<dbReference type="InterPro" id="IPR012433">
    <property type="entry name" value="Imm11"/>
</dbReference>
<sequence length="203" mass="23101">MSKYDKEYFFVRKSKATGLPFLVPDANTEDRRFRYEAQAVGSPPLVFTNGWKDKFKAEKIKSTTPDILFAGADMVVRQPIREKLLTLSVPGMSLHPAVYIDDDGAWHEDYWYVTFTGRLDCWDRENSEYDEDEPPVELGGFQLHQVYTYSLNEKLLDDIPQDQRLLFKMGGDLNAFVVCHQSLAAILRGNGGSGAELQCVADY</sequence>
<dbReference type="Pfam" id="PF07791">
    <property type="entry name" value="Imm11"/>
    <property type="match status" value="1"/>
</dbReference>
<evidence type="ECO:0000313" key="5">
    <source>
        <dbReference type="Proteomes" id="UP000622638"/>
    </source>
</evidence>
<gene>
    <name evidence="2" type="ORF">GCM10011572_31310</name>
    <name evidence="3" type="ORF">GM672_24550</name>
</gene>
<dbReference type="EMBL" id="WNKZ01000113">
    <property type="protein sequence ID" value="MTV55901.1"/>
    <property type="molecule type" value="Genomic_DNA"/>
</dbReference>
<organism evidence="3 4">
    <name type="scientific">Pseudoduganella buxea</name>
    <dbReference type="NCBI Taxonomy" id="1949069"/>
    <lineage>
        <taxon>Bacteria</taxon>
        <taxon>Pseudomonadati</taxon>
        <taxon>Pseudomonadota</taxon>
        <taxon>Betaproteobacteria</taxon>
        <taxon>Burkholderiales</taxon>
        <taxon>Oxalobacteraceae</taxon>
        <taxon>Telluria group</taxon>
        <taxon>Pseudoduganella</taxon>
    </lineage>
</organism>
<evidence type="ECO:0000313" key="4">
    <source>
        <dbReference type="Proteomes" id="UP000430634"/>
    </source>
</evidence>
<name>A0A6I3T319_9BURK</name>
<protein>
    <recommendedName>
        <fullName evidence="1">Immunity MXAN-0049 protein domain-containing protein</fullName>
    </recommendedName>
</protein>
<dbReference type="Proteomes" id="UP000430634">
    <property type="component" value="Unassembled WGS sequence"/>
</dbReference>
<dbReference type="AlphaFoldDB" id="A0A6I3T319"/>
<accession>A0A6I3T319</accession>
<dbReference type="OrthoDB" id="5880742at2"/>